<gene>
    <name evidence="1" type="ORF">MM415A01404_0005</name>
</gene>
<dbReference type="AlphaFoldDB" id="A0A6M3K3A0"/>
<organism evidence="1">
    <name type="scientific">viral metagenome</name>
    <dbReference type="NCBI Taxonomy" id="1070528"/>
    <lineage>
        <taxon>unclassified sequences</taxon>
        <taxon>metagenomes</taxon>
        <taxon>organismal metagenomes</taxon>
    </lineage>
</organism>
<sequence>MEEITRVRLLGDWKRIEDSNFWAEFVKLLKEEDLNIDKALRADSNSHEKDMFLKGQLFELKRVHDRLAKLVHNIGGEVG</sequence>
<accession>A0A6M3K3A0</accession>
<proteinExistence type="predicted"/>
<dbReference type="EMBL" id="MT142250">
    <property type="protein sequence ID" value="QJA76886.1"/>
    <property type="molecule type" value="Genomic_DNA"/>
</dbReference>
<protein>
    <submittedName>
        <fullName evidence="1">Uncharacterized protein</fullName>
    </submittedName>
</protein>
<reference evidence="1" key="1">
    <citation type="submission" date="2020-03" db="EMBL/GenBank/DDBJ databases">
        <title>The deep terrestrial virosphere.</title>
        <authorList>
            <person name="Holmfeldt K."/>
            <person name="Nilsson E."/>
            <person name="Simone D."/>
            <person name="Lopez-Fernandez M."/>
            <person name="Wu X."/>
            <person name="de Brujin I."/>
            <person name="Lundin D."/>
            <person name="Andersson A."/>
            <person name="Bertilsson S."/>
            <person name="Dopson M."/>
        </authorList>
    </citation>
    <scope>NUCLEOTIDE SEQUENCE</scope>
    <source>
        <strain evidence="1">MM415A01404</strain>
    </source>
</reference>
<evidence type="ECO:0000313" key="1">
    <source>
        <dbReference type="EMBL" id="QJA76886.1"/>
    </source>
</evidence>
<name>A0A6M3K3A0_9ZZZZ</name>